<evidence type="ECO:0000256" key="1">
    <source>
        <dbReference type="SAM" id="MobiDB-lite"/>
    </source>
</evidence>
<organism evidence="2 3">
    <name type="scientific">Synaphobranchus kaupii</name>
    <name type="common">Kaup's arrowtooth eel</name>
    <dbReference type="NCBI Taxonomy" id="118154"/>
    <lineage>
        <taxon>Eukaryota</taxon>
        <taxon>Metazoa</taxon>
        <taxon>Chordata</taxon>
        <taxon>Craniata</taxon>
        <taxon>Vertebrata</taxon>
        <taxon>Euteleostomi</taxon>
        <taxon>Actinopterygii</taxon>
        <taxon>Neopterygii</taxon>
        <taxon>Teleostei</taxon>
        <taxon>Anguilliformes</taxon>
        <taxon>Synaphobranchidae</taxon>
        <taxon>Synaphobranchus</taxon>
    </lineage>
</organism>
<accession>A0A9Q1E5S7</accession>
<protein>
    <submittedName>
        <fullName evidence="2">Uncharacterized protein</fullName>
    </submittedName>
</protein>
<dbReference type="AlphaFoldDB" id="A0A9Q1E5S7"/>
<evidence type="ECO:0000313" key="2">
    <source>
        <dbReference type="EMBL" id="KAJ8332722.1"/>
    </source>
</evidence>
<sequence>MPVEACDVGGAQMGPDGWMIGPQRERDPGRPFWDPAAAQMGPLSNLAPAARCHAAPRFRAPGRRSPLPFLDDPAVLCTVNKPTGLWGVEYVRVQAKRRGTPTRNPKTQHRT</sequence>
<evidence type="ECO:0000313" key="3">
    <source>
        <dbReference type="Proteomes" id="UP001152622"/>
    </source>
</evidence>
<keyword evidence="3" id="KW-1185">Reference proteome</keyword>
<comment type="caution">
    <text evidence="2">The sequence shown here is derived from an EMBL/GenBank/DDBJ whole genome shotgun (WGS) entry which is preliminary data.</text>
</comment>
<dbReference type="EMBL" id="JAINUF010000025">
    <property type="protein sequence ID" value="KAJ8332722.1"/>
    <property type="molecule type" value="Genomic_DNA"/>
</dbReference>
<name>A0A9Q1E5S7_SYNKA</name>
<gene>
    <name evidence="2" type="ORF">SKAU_G00425110</name>
</gene>
<dbReference type="Proteomes" id="UP001152622">
    <property type="component" value="Unassembled WGS sequence"/>
</dbReference>
<feature type="region of interest" description="Disordered" evidence="1">
    <location>
        <begin position="1"/>
        <end position="31"/>
    </location>
</feature>
<reference evidence="2" key="1">
    <citation type="journal article" date="2023" name="Science">
        <title>Genome structures resolve the early diversification of teleost fishes.</title>
        <authorList>
            <person name="Parey E."/>
            <person name="Louis A."/>
            <person name="Montfort J."/>
            <person name="Bouchez O."/>
            <person name="Roques C."/>
            <person name="Iampietro C."/>
            <person name="Lluch J."/>
            <person name="Castinel A."/>
            <person name="Donnadieu C."/>
            <person name="Desvignes T."/>
            <person name="Floi Bucao C."/>
            <person name="Jouanno E."/>
            <person name="Wen M."/>
            <person name="Mejri S."/>
            <person name="Dirks R."/>
            <person name="Jansen H."/>
            <person name="Henkel C."/>
            <person name="Chen W.J."/>
            <person name="Zahm M."/>
            <person name="Cabau C."/>
            <person name="Klopp C."/>
            <person name="Thompson A.W."/>
            <person name="Robinson-Rechavi M."/>
            <person name="Braasch I."/>
            <person name="Lecointre G."/>
            <person name="Bobe J."/>
            <person name="Postlethwait J.H."/>
            <person name="Berthelot C."/>
            <person name="Roest Crollius H."/>
            <person name="Guiguen Y."/>
        </authorList>
    </citation>
    <scope>NUCLEOTIDE SEQUENCE</scope>
    <source>
        <strain evidence="2">WJC10195</strain>
    </source>
</reference>
<proteinExistence type="predicted"/>